<dbReference type="RefSeq" id="WP_150578577.1">
    <property type="nucleotide sequence ID" value="NZ_CABVGX010000001.1"/>
</dbReference>
<accession>A0A5E6P452</accession>
<protein>
    <submittedName>
        <fullName evidence="2">Uncharacterized protein</fullName>
    </submittedName>
</protein>
<feature type="compositionally biased region" description="Polar residues" evidence="1">
    <location>
        <begin position="10"/>
        <end position="22"/>
    </location>
</feature>
<organism evidence="2 3">
    <name type="scientific">Pseudomonas fluorescens</name>
    <dbReference type="NCBI Taxonomy" id="294"/>
    <lineage>
        <taxon>Bacteria</taxon>
        <taxon>Pseudomonadati</taxon>
        <taxon>Pseudomonadota</taxon>
        <taxon>Gammaproteobacteria</taxon>
        <taxon>Pseudomonadales</taxon>
        <taxon>Pseudomonadaceae</taxon>
        <taxon>Pseudomonas</taxon>
    </lineage>
</organism>
<dbReference type="EMBL" id="CABVGX010000001">
    <property type="protein sequence ID" value="VVM36267.1"/>
    <property type="molecule type" value="Genomic_DNA"/>
</dbReference>
<feature type="compositionally biased region" description="Basic and acidic residues" evidence="1">
    <location>
        <begin position="23"/>
        <end position="35"/>
    </location>
</feature>
<feature type="region of interest" description="Disordered" evidence="1">
    <location>
        <begin position="1"/>
        <end position="65"/>
    </location>
</feature>
<reference evidence="2 3" key="1">
    <citation type="submission" date="2019-09" db="EMBL/GenBank/DDBJ databases">
        <authorList>
            <person name="Chandra G."/>
            <person name="Truman W A."/>
        </authorList>
    </citation>
    <scope>NUCLEOTIDE SEQUENCE [LARGE SCALE GENOMIC DNA]</scope>
    <source>
        <strain evidence="2">PS645</strain>
    </source>
</reference>
<name>A0A5E6P452_PSEFL</name>
<evidence type="ECO:0000313" key="2">
    <source>
        <dbReference type="EMBL" id="VVM36267.1"/>
    </source>
</evidence>
<gene>
    <name evidence="2" type="ORF">PS645_00039</name>
</gene>
<evidence type="ECO:0000256" key="1">
    <source>
        <dbReference type="SAM" id="MobiDB-lite"/>
    </source>
</evidence>
<dbReference type="Proteomes" id="UP000325607">
    <property type="component" value="Unassembled WGS sequence"/>
</dbReference>
<proteinExistence type="predicted"/>
<feature type="compositionally biased region" description="Acidic residues" evidence="1">
    <location>
        <begin position="41"/>
        <end position="54"/>
    </location>
</feature>
<evidence type="ECO:0000313" key="3">
    <source>
        <dbReference type="Proteomes" id="UP000325607"/>
    </source>
</evidence>
<dbReference type="OrthoDB" id="7031491at2"/>
<sequence length="65" mass="6838">MDIDEKAPGNVSQQHVTVGTDNETGHDSNTHDLDKQPPAGDDADLEEDMTDVDAADGVAPEHPAT</sequence>
<dbReference type="AlphaFoldDB" id="A0A5E6P452"/>